<keyword evidence="4" id="KW-0274">FAD</keyword>
<evidence type="ECO:0000313" key="9">
    <source>
        <dbReference type="Proteomes" id="UP001195941"/>
    </source>
</evidence>
<evidence type="ECO:0000256" key="2">
    <source>
        <dbReference type="ARBA" id="ARBA00007330"/>
    </source>
</evidence>
<keyword evidence="5 8" id="KW-0560">Oxidoreductase</keyword>
<dbReference type="InterPro" id="IPR036188">
    <property type="entry name" value="FAD/NAD-bd_sf"/>
</dbReference>
<dbReference type="EC" id="1.1.5.3" evidence="8"/>
<protein>
    <submittedName>
        <fullName evidence="8">Glycerol-3-phosphate dehydrogenase</fullName>
        <ecNumber evidence="8">1.1.5.3</ecNumber>
    </submittedName>
</protein>
<dbReference type="Proteomes" id="UP001195941">
    <property type="component" value="Unassembled WGS sequence"/>
</dbReference>
<comment type="similarity">
    <text evidence="2">Belongs to the FAD-dependent glycerol-3-phosphate dehydrogenase family.</text>
</comment>
<evidence type="ECO:0000313" key="8">
    <source>
        <dbReference type="EMBL" id="MBR9652249.1"/>
    </source>
</evidence>
<proteinExistence type="inferred from homology"/>
<dbReference type="Pfam" id="PF16901">
    <property type="entry name" value="DAO_C"/>
    <property type="match status" value="1"/>
</dbReference>
<dbReference type="InterPro" id="IPR031656">
    <property type="entry name" value="DAO_C"/>
</dbReference>
<keyword evidence="3" id="KW-0285">Flavoprotein</keyword>
<dbReference type="Gene3D" id="3.30.9.10">
    <property type="entry name" value="D-Amino Acid Oxidase, subunit A, domain 2"/>
    <property type="match status" value="1"/>
</dbReference>
<dbReference type="Pfam" id="PF01266">
    <property type="entry name" value="DAO"/>
    <property type="match status" value="1"/>
</dbReference>
<dbReference type="PRINTS" id="PR01001">
    <property type="entry name" value="FADG3PDH"/>
</dbReference>
<comment type="caution">
    <text evidence="8">The sequence shown here is derived from an EMBL/GenBank/DDBJ whole genome shotgun (WGS) entry which is preliminary data.</text>
</comment>
<dbReference type="Gene3D" id="6.10.250.1890">
    <property type="match status" value="1"/>
</dbReference>
<evidence type="ECO:0000256" key="5">
    <source>
        <dbReference type="ARBA" id="ARBA00023002"/>
    </source>
</evidence>
<dbReference type="NCBIfam" id="NF009906">
    <property type="entry name" value="PRK13369.1"/>
    <property type="match status" value="1"/>
</dbReference>
<dbReference type="InterPro" id="IPR000447">
    <property type="entry name" value="G3P_DH_FAD-dep"/>
</dbReference>
<dbReference type="Gene3D" id="1.10.8.870">
    <property type="entry name" value="Alpha-glycerophosphate oxidase, cap domain"/>
    <property type="match status" value="1"/>
</dbReference>
<evidence type="ECO:0000256" key="3">
    <source>
        <dbReference type="ARBA" id="ARBA00022630"/>
    </source>
</evidence>
<dbReference type="InterPro" id="IPR006076">
    <property type="entry name" value="FAD-dep_OxRdtase"/>
</dbReference>
<evidence type="ECO:0000259" key="6">
    <source>
        <dbReference type="Pfam" id="PF01266"/>
    </source>
</evidence>
<dbReference type="EMBL" id="JADMKU010000013">
    <property type="protein sequence ID" value="MBR9652249.1"/>
    <property type="molecule type" value="Genomic_DNA"/>
</dbReference>
<keyword evidence="9" id="KW-1185">Reference proteome</keyword>
<dbReference type="NCBIfam" id="NF008899">
    <property type="entry name" value="PRK12266.1"/>
    <property type="match status" value="1"/>
</dbReference>
<dbReference type="InterPro" id="IPR038299">
    <property type="entry name" value="DAO_C_sf"/>
</dbReference>
<sequence>MSRPDPYDLFIIGGGINGCGIVRDAAGRGLSVGLAEMGDLAQATSSSSTKLFHGGLRYLEYFELRLVRAALAEREVLLQAMPHISWPMRFVLPLHRDMRFETDTPASRLLTLFMPWLKGRRPNWMIRLGLFLYDHLGGRKILPGTCALDLSTDPAGKPLQDRFAKAYEYSDCWVDDARLVVLNARDTAARGADIMPRTKVVAARRDGDLWRIALQAGDGTRDVMARALVNAAGPWVSETLADIVHVDSPAAIRLVRGSHIVTRRLFDHDKCYFFQGGDGRIIFAIPYEQDFTLIGTTDADHADPDTPARISDAETDYLLDFANGYFKTRLGRDDIVWTYSGVRPLFDDGAGKAQSATRDYVLKLDQAGAPLLSVFGGKITTYRRLAEKAMERLSPLLGTSTQGWTAGVALPGGDLPVGQVAARKAALLARYPFLTEKWAERLFRAYGTEAEQVLGNAETPADLGQDFGGTLSEAELRWLMSHEFACTAEDVLWRRSKLGLRLNADQVAAVAAWIKAHG</sequence>
<dbReference type="PROSITE" id="PS00978">
    <property type="entry name" value="FAD_G3PDH_2"/>
    <property type="match status" value="1"/>
</dbReference>
<evidence type="ECO:0000259" key="7">
    <source>
        <dbReference type="Pfam" id="PF16901"/>
    </source>
</evidence>
<dbReference type="PANTHER" id="PTHR11985">
    <property type="entry name" value="GLYCEROL-3-PHOSPHATE DEHYDROGENASE"/>
    <property type="match status" value="1"/>
</dbReference>
<feature type="domain" description="Alpha-glycerophosphate oxidase C-terminal" evidence="7">
    <location>
        <begin position="405"/>
        <end position="509"/>
    </location>
</feature>
<feature type="domain" description="FAD dependent oxidoreductase" evidence="6">
    <location>
        <begin position="8"/>
        <end position="383"/>
    </location>
</feature>
<dbReference type="SUPFAM" id="SSF54373">
    <property type="entry name" value="FAD-linked reductases, C-terminal domain"/>
    <property type="match status" value="1"/>
</dbReference>
<reference evidence="8 9" key="1">
    <citation type="journal article" date="2021" name="Arch. Microbiol.">
        <title>Thalassobius aquimarinus sp. nov., isolated from the Sea of Japan seashore.</title>
        <authorList>
            <person name="Kurilenko V.V."/>
            <person name="Romanenko L.A."/>
            <person name="Chernysheva N.Y."/>
            <person name="Velansky P.V."/>
            <person name="Tekutyeva L.A."/>
            <person name="Isaeva M.P."/>
            <person name="Mikhailov V.V."/>
        </authorList>
    </citation>
    <scope>NUCLEOTIDE SEQUENCE [LARGE SCALE GENOMIC DNA]</scope>
    <source>
        <strain evidence="8 9">KMM 8518</strain>
    </source>
</reference>
<dbReference type="SUPFAM" id="SSF51905">
    <property type="entry name" value="FAD/NAD(P)-binding domain"/>
    <property type="match status" value="1"/>
</dbReference>
<organism evidence="8 9">
    <name type="scientific">Thalassovita aquimarina</name>
    <dbReference type="NCBI Taxonomy" id="2785917"/>
    <lineage>
        <taxon>Bacteria</taxon>
        <taxon>Pseudomonadati</taxon>
        <taxon>Pseudomonadota</taxon>
        <taxon>Alphaproteobacteria</taxon>
        <taxon>Rhodobacterales</taxon>
        <taxon>Roseobacteraceae</taxon>
        <taxon>Thalassovita</taxon>
    </lineage>
</organism>
<gene>
    <name evidence="8" type="primary">glpD</name>
    <name evidence="8" type="ORF">IT775_14090</name>
</gene>
<dbReference type="PANTHER" id="PTHR11985:SF15">
    <property type="entry name" value="GLYCEROL-3-PHOSPHATE DEHYDROGENASE, MITOCHONDRIAL"/>
    <property type="match status" value="1"/>
</dbReference>
<comment type="cofactor">
    <cofactor evidence="1">
        <name>FAD</name>
        <dbReference type="ChEBI" id="CHEBI:57692"/>
    </cofactor>
</comment>
<accession>A0ABS5HTD8</accession>
<dbReference type="RefSeq" id="WP_212701767.1">
    <property type="nucleotide sequence ID" value="NZ_JADMKU010000013.1"/>
</dbReference>
<evidence type="ECO:0000256" key="4">
    <source>
        <dbReference type="ARBA" id="ARBA00022827"/>
    </source>
</evidence>
<name>A0ABS5HTD8_9RHOB</name>
<evidence type="ECO:0000256" key="1">
    <source>
        <dbReference type="ARBA" id="ARBA00001974"/>
    </source>
</evidence>
<dbReference type="Gene3D" id="3.50.50.60">
    <property type="entry name" value="FAD/NAD(P)-binding domain"/>
    <property type="match status" value="1"/>
</dbReference>
<dbReference type="GO" id="GO:0004368">
    <property type="term" value="F:glycerol-3-phosphate dehydrogenase (quinone) activity"/>
    <property type="evidence" value="ECO:0007669"/>
    <property type="project" value="UniProtKB-EC"/>
</dbReference>